<protein>
    <recommendedName>
        <fullName evidence="3">WASH1 WAHD domain-containing protein</fullName>
    </recommendedName>
</protein>
<name>A0AAV2S8M9_MEGNR</name>
<dbReference type="GO" id="GO:0003779">
    <property type="term" value="F:actin binding"/>
    <property type="evidence" value="ECO:0007669"/>
    <property type="project" value="UniProtKB-KW"/>
</dbReference>
<dbReference type="EMBL" id="CAXKWB010044539">
    <property type="protein sequence ID" value="CAL4160842.1"/>
    <property type="molecule type" value="Genomic_DNA"/>
</dbReference>
<keyword evidence="2" id="KW-0009">Actin-binding</keyword>
<dbReference type="GO" id="GO:0034314">
    <property type="term" value="P:Arp2/3 complex-mediated actin nucleation"/>
    <property type="evidence" value="ECO:0007669"/>
    <property type="project" value="InterPro"/>
</dbReference>
<dbReference type="InterPro" id="IPR028290">
    <property type="entry name" value="WASH1"/>
</dbReference>
<dbReference type="GO" id="GO:0043015">
    <property type="term" value="F:gamma-tubulin binding"/>
    <property type="evidence" value="ECO:0007669"/>
    <property type="project" value="TreeGrafter"/>
</dbReference>
<dbReference type="GO" id="GO:0006887">
    <property type="term" value="P:exocytosis"/>
    <property type="evidence" value="ECO:0007669"/>
    <property type="project" value="TreeGrafter"/>
</dbReference>
<dbReference type="InterPro" id="IPR021854">
    <property type="entry name" value="WASH1_WAHD"/>
</dbReference>
<proteinExistence type="inferred from homology"/>
<dbReference type="PANTHER" id="PTHR23331">
    <property type="entry name" value="CXYORF1"/>
    <property type="match status" value="1"/>
</dbReference>
<evidence type="ECO:0000313" key="4">
    <source>
        <dbReference type="EMBL" id="CAL4160842.1"/>
    </source>
</evidence>
<evidence type="ECO:0000259" key="3">
    <source>
        <dbReference type="Pfam" id="PF11945"/>
    </source>
</evidence>
<keyword evidence="5" id="KW-1185">Reference proteome</keyword>
<comment type="caution">
    <text evidence="4">The sequence shown here is derived from an EMBL/GenBank/DDBJ whole genome shotgun (WGS) entry which is preliminary data.</text>
</comment>
<dbReference type="GO" id="GO:0032456">
    <property type="term" value="P:endocytic recycling"/>
    <property type="evidence" value="ECO:0007669"/>
    <property type="project" value="TreeGrafter"/>
</dbReference>
<comment type="similarity">
    <text evidence="1">Belongs to the WASH1 family.</text>
</comment>
<dbReference type="Pfam" id="PF11945">
    <property type="entry name" value="WASH_WAHD"/>
    <property type="match status" value="1"/>
</dbReference>
<feature type="non-terminal residue" evidence="4">
    <location>
        <position position="295"/>
    </location>
</feature>
<accession>A0AAV2S8M9</accession>
<dbReference type="GO" id="GO:0005769">
    <property type="term" value="C:early endosome"/>
    <property type="evidence" value="ECO:0007669"/>
    <property type="project" value="InterPro"/>
</dbReference>
<dbReference type="Proteomes" id="UP001497623">
    <property type="component" value="Unassembled WGS sequence"/>
</dbReference>
<dbReference type="AlphaFoldDB" id="A0AAV2S8M9"/>
<dbReference type="GO" id="GO:0042147">
    <property type="term" value="P:retrograde transport, endosome to Golgi"/>
    <property type="evidence" value="ECO:0007669"/>
    <property type="project" value="TreeGrafter"/>
</dbReference>
<dbReference type="GO" id="GO:0043014">
    <property type="term" value="F:alpha-tubulin binding"/>
    <property type="evidence" value="ECO:0007669"/>
    <property type="project" value="InterPro"/>
</dbReference>
<dbReference type="GO" id="GO:0071203">
    <property type="term" value="C:WASH complex"/>
    <property type="evidence" value="ECO:0007669"/>
    <property type="project" value="InterPro"/>
</dbReference>
<feature type="domain" description="WASH1 WAHD" evidence="3">
    <location>
        <begin position="6"/>
        <end position="181"/>
    </location>
</feature>
<gene>
    <name evidence="4" type="ORF">MNOR_LOCUS32560</name>
</gene>
<sequence length="295" mass="32363">MVVERHEIPIVPADQGRLATVNNTADILKQVEQVIEDVFTTITARINESSTHLQDLSRRAAIAQAKVEKLTGANKATQVFSSAQYPGGEKYSPYVGLHSGKSAIPFKQTPIKSKEQDTFEKPNLQEKLQFYHVRERHGRNSEEVSQEDGLGRLPPHISTMSSLLLFNTSHNPSYISYVKLTSEGLPDRQKRLVSSSLSSAAPHTPYRHSSPITLQSASRGFLDHQPNIIDLLSLNLAGTTPSTAWLPLVQGHRLVGLVLSSTTNQAGMLLNNLPTFLAGQLKTFVVSALLNLLPS</sequence>
<dbReference type="PANTHER" id="PTHR23331:SF1">
    <property type="entry name" value="WASH COMPLEX SUBUNIT 1"/>
    <property type="match status" value="1"/>
</dbReference>
<evidence type="ECO:0000313" key="5">
    <source>
        <dbReference type="Proteomes" id="UP001497623"/>
    </source>
</evidence>
<organism evidence="4 5">
    <name type="scientific">Meganyctiphanes norvegica</name>
    <name type="common">Northern krill</name>
    <name type="synonym">Thysanopoda norvegica</name>
    <dbReference type="NCBI Taxonomy" id="48144"/>
    <lineage>
        <taxon>Eukaryota</taxon>
        <taxon>Metazoa</taxon>
        <taxon>Ecdysozoa</taxon>
        <taxon>Arthropoda</taxon>
        <taxon>Crustacea</taxon>
        <taxon>Multicrustacea</taxon>
        <taxon>Malacostraca</taxon>
        <taxon>Eumalacostraca</taxon>
        <taxon>Eucarida</taxon>
        <taxon>Euphausiacea</taxon>
        <taxon>Euphausiidae</taxon>
        <taxon>Meganyctiphanes</taxon>
    </lineage>
</organism>
<dbReference type="GO" id="GO:0005829">
    <property type="term" value="C:cytosol"/>
    <property type="evidence" value="ECO:0007669"/>
    <property type="project" value="GOC"/>
</dbReference>
<reference evidence="4 5" key="1">
    <citation type="submission" date="2024-05" db="EMBL/GenBank/DDBJ databases">
        <authorList>
            <person name="Wallberg A."/>
        </authorList>
    </citation>
    <scope>NUCLEOTIDE SEQUENCE [LARGE SCALE GENOMIC DNA]</scope>
</reference>
<dbReference type="GO" id="GO:0055037">
    <property type="term" value="C:recycling endosome"/>
    <property type="evidence" value="ECO:0007669"/>
    <property type="project" value="TreeGrafter"/>
</dbReference>
<evidence type="ECO:0000256" key="2">
    <source>
        <dbReference type="ARBA" id="ARBA00023203"/>
    </source>
</evidence>
<evidence type="ECO:0000256" key="1">
    <source>
        <dbReference type="ARBA" id="ARBA00005602"/>
    </source>
</evidence>